<organism evidence="2 3">
    <name type="scientific">Arthrobacter deserti</name>
    <dbReference type="NCBI Taxonomy" id="1742687"/>
    <lineage>
        <taxon>Bacteria</taxon>
        <taxon>Bacillati</taxon>
        <taxon>Actinomycetota</taxon>
        <taxon>Actinomycetes</taxon>
        <taxon>Micrococcales</taxon>
        <taxon>Micrococcaceae</taxon>
        <taxon>Arthrobacter</taxon>
    </lineage>
</organism>
<dbReference type="InterPro" id="IPR027417">
    <property type="entry name" value="P-loop_NTPase"/>
</dbReference>
<dbReference type="InterPro" id="IPR001650">
    <property type="entry name" value="Helicase_C-like"/>
</dbReference>
<dbReference type="PANTHER" id="PTHR47962">
    <property type="entry name" value="ATP-DEPENDENT HELICASE LHR-RELATED-RELATED"/>
    <property type="match status" value="1"/>
</dbReference>
<dbReference type="InterPro" id="IPR052511">
    <property type="entry name" value="ATP-dep_Helicase"/>
</dbReference>
<dbReference type="Gene3D" id="3.40.50.300">
    <property type="entry name" value="P-loop containing nucleotide triphosphate hydrolases"/>
    <property type="match status" value="1"/>
</dbReference>
<sequence>VEALSALYTGNDARAAKVIKELRDKVLSTQDMRAIGFCVSVQHAHYMARVFNQAGLASVAVSGATDSDERADALAKLRSKEINCIFAVDLFNEGLDVPEIDT</sequence>
<proteinExistence type="predicted"/>
<gene>
    <name evidence="2" type="ORF">HER39_19120</name>
</gene>
<dbReference type="Pfam" id="PF00271">
    <property type="entry name" value="Helicase_C"/>
    <property type="match status" value="1"/>
</dbReference>
<dbReference type="PANTHER" id="PTHR47962:SF7">
    <property type="entry name" value="MITOCHONDRIAL ATP-DEPENDENT HELICASE IRC3-RELATED"/>
    <property type="match status" value="1"/>
</dbReference>
<accession>A0ABX1JTL3</accession>
<dbReference type="EMBL" id="JAAZSR010000642">
    <property type="protein sequence ID" value="NKX52644.1"/>
    <property type="molecule type" value="Genomic_DNA"/>
</dbReference>
<protein>
    <recommendedName>
        <fullName evidence="1">Helicase C-terminal domain-containing protein</fullName>
    </recommendedName>
</protein>
<evidence type="ECO:0000313" key="2">
    <source>
        <dbReference type="EMBL" id="NKX52644.1"/>
    </source>
</evidence>
<comment type="caution">
    <text evidence="2">The sequence shown here is derived from an EMBL/GenBank/DDBJ whole genome shotgun (WGS) entry which is preliminary data.</text>
</comment>
<evidence type="ECO:0000259" key="1">
    <source>
        <dbReference type="PROSITE" id="PS51194"/>
    </source>
</evidence>
<feature type="non-terminal residue" evidence="2">
    <location>
        <position position="1"/>
    </location>
</feature>
<reference evidence="2 3" key="1">
    <citation type="submission" date="2020-04" db="EMBL/GenBank/DDBJ databases">
        <authorList>
            <person name="Liu S."/>
        </authorList>
    </citation>
    <scope>NUCLEOTIDE SEQUENCE [LARGE SCALE GENOMIC DNA]</scope>
    <source>
        <strain evidence="2 3">CGMCC 1.15091</strain>
    </source>
</reference>
<evidence type="ECO:0000313" key="3">
    <source>
        <dbReference type="Proteomes" id="UP000523795"/>
    </source>
</evidence>
<dbReference type="SUPFAM" id="SSF52540">
    <property type="entry name" value="P-loop containing nucleoside triphosphate hydrolases"/>
    <property type="match status" value="1"/>
</dbReference>
<feature type="non-terminal residue" evidence="2">
    <location>
        <position position="102"/>
    </location>
</feature>
<dbReference type="Proteomes" id="UP000523795">
    <property type="component" value="Unassembled WGS sequence"/>
</dbReference>
<name>A0ABX1JTL3_9MICC</name>
<feature type="domain" description="Helicase C-terminal" evidence="1">
    <location>
        <begin position="21"/>
        <end position="102"/>
    </location>
</feature>
<keyword evidence="3" id="KW-1185">Reference proteome</keyword>
<dbReference type="PROSITE" id="PS51194">
    <property type="entry name" value="HELICASE_CTER"/>
    <property type="match status" value="1"/>
</dbReference>